<dbReference type="AlphaFoldDB" id="A0A561VF54"/>
<keyword evidence="3" id="KW-1185">Reference proteome</keyword>
<protein>
    <submittedName>
        <fullName evidence="2">Uncharacterized protein</fullName>
    </submittedName>
</protein>
<feature type="compositionally biased region" description="Low complexity" evidence="1">
    <location>
        <begin position="166"/>
        <end position="175"/>
    </location>
</feature>
<sequence length="337" mass="34847">MAKPEPVPGNRVVGGRVEPFMRRPALLLVLPLLLVAGCAATDAGRAGRPSDPARPAEAFDQRAAQVAEAWQPGTAWRTGYVPLEGPTVLTGEPGFTPDTEAAFRAGWYRAQVPMYPTRVGGEIRFPDGRLTLPLVSAAEAYRQLDQGDPLPCPGRPKRPGLPTPGGPTVEPGPDGWTTSSTQTACLSLTVTGVTLGAVPVRTSRGEAQVPAWLFDVEELATPVAQLAVAPTAVGRVPAPTAPAGPLPAGLVAAQNLAAVDGTRVTVRLGVGACDTGITPLVWERPDVVVVGGRVTRAAGECIDVLKVEPVTVTLATPLGARPVLDVFTGAPLSMASR</sequence>
<accession>A0A561VF54</accession>
<dbReference type="Proteomes" id="UP000317685">
    <property type="component" value="Unassembled WGS sequence"/>
</dbReference>
<proteinExistence type="predicted"/>
<evidence type="ECO:0000313" key="2">
    <source>
        <dbReference type="EMBL" id="TWG10255.1"/>
    </source>
</evidence>
<reference evidence="2 3" key="1">
    <citation type="submission" date="2019-06" db="EMBL/GenBank/DDBJ databases">
        <title>Sequencing the genomes of 1000 actinobacteria strains.</title>
        <authorList>
            <person name="Klenk H.-P."/>
        </authorList>
    </citation>
    <scope>NUCLEOTIDE SEQUENCE [LARGE SCALE GENOMIC DNA]</scope>
    <source>
        <strain evidence="2 3">DSM 45885</strain>
    </source>
</reference>
<comment type="caution">
    <text evidence="2">The sequence shown here is derived from an EMBL/GenBank/DDBJ whole genome shotgun (WGS) entry which is preliminary data.</text>
</comment>
<evidence type="ECO:0000313" key="3">
    <source>
        <dbReference type="Proteomes" id="UP000317685"/>
    </source>
</evidence>
<organism evidence="2 3">
    <name type="scientific">Micromonospora taraxaci</name>
    <dbReference type="NCBI Taxonomy" id="1316803"/>
    <lineage>
        <taxon>Bacteria</taxon>
        <taxon>Bacillati</taxon>
        <taxon>Actinomycetota</taxon>
        <taxon>Actinomycetes</taxon>
        <taxon>Micromonosporales</taxon>
        <taxon>Micromonosporaceae</taxon>
        <taxon>Micromonospora</taxon>
    </lineage>
</organism>
<evidence type="ECO:0000256" key="1">
    <source>
        <dbReference type="SAM" id="MobiDB-lite"/>
    </source>
</evidence>
<name>A0A561VF54_9ACTN</name>
<feature type="compositionally biased region" description="Pro residues" evidence="1">
    <location>
        <begin position="150"/>
        <end position="165"/>
    </location>
</feature>
<feature type="region of interest" description="Disordered" evidence="1">
    <location>
        <begin position="145"/>
        <end position="178"/>
    </location>
</feature>
<dbReference type="EMBL" id="VIWZ01000002">
    <property type="protein sequence ID" value="TWG10255.1"/>
    <property type="molecule type" value="Genomic_DNA"/>
</dbReference>
<gene>
    <name evidence="2" type="ORF">FHU34_12710</name>
</gene>